<dbReference type="GO" id="GO:0003729">
    <property type="term" value="F:mRNA binding"/>
    <property type="evidence" value="ECO:0007669"/>
    <property type="project" value="TreeGrafter"/>
</dbReference>
<dbReference type="PANTHER" id="PTHR12789">
    <property type="entry name" value="DENSITY-REGULATED PROTEIN HOMOLOG"/>
    <property type="match status" value="1"/>
</dbReference>
<dbReference type="InterPro" id="IPR001950">
    <property type="entry name" value="SUI1"/>
</dbReference>
<dbReference type="NCBIfam" id="NF006536">
    <property type="entry name" value="PRK09019.1"/>
    <property type="match status" value="1"/>
</dbReference>
<keyword evidence="5" id="KW-0396">Initiation factor</keyword>
<protein>
    <submittedName>
        <fullName evidence="5">Translation initiation factor SUI1 family protein</fullName>
    </submittedName>
</protein>
<dbReference type="PROSITE" id="PS50296">
    <property type="entry name" value="SUI1"/>
    <property type="match status" value="1"/>
</dbReference>
<reference evidence="5 6" key="1">
    <citation type="submission" date="2018-06" db="EMBL/GenBank/DDBJ databases">
        <authorList>
            <consortium name="Pathogen Informatics"/>
            <person name="Doyle S."/>
        </authorList>
    </citation>
    <scope>NUCLEOTIDE SEQUENCE [LARGE SCALE GENOMIC DNA]</scope>
    <source>
        <strain evidence="5 6">NCTC11621</strain>
    </source>
</reference>
<accession>A0A379ET35</accession>
<evidence type="ECO:0000259" key="4">
    <source>
        <dbReference type="PROSITE" id="PS50296"/>
    </source>
</evidence>
<dbReference type="NCBIfam" id="TIGR01158">
    <property type="entry name" value="SUI1_rel"/>
    <property type="match status" value="1"/>
</dbReference>
<evidence type="ECO:0000256" key="3">
    <source>
        <dbReference type="ARBA" id="ARBA00022917"/>
    </source>
</evidence>
<dbReference type="SUPFAM" id="SSF55159">
    <property type="entry name" value="eIF1-like"/>
    <property type="match status" value="1"/>
</dbReference>
<organism evidence="5 6">
    <name type="scientific">Pasteurella canis</name>
    <dbReference type="NCBI Taxonomy" id="753"/>
    <lineage>
        <taxon>Bacteria</taxon>
        <taxon>Pseudomonadati</taxon>
        <taxon>Pseudomonadota</taxon>
        <taxon>Gammaproteobacteria</taxon>
        <taxon>Pasteurellales</taxon>
        <taxon>Pasteurellaceae</taxon>
        <taxon>Pasteurella</taxon>
    </lineage>
</organism>
<dbReference type="AlphaFoldDB" id="A0A379ET35"/>
<evidence type="ECO:0000256" key="2">
    <source>
        <dbReference type="ARBA" id="ARBA00022845"/>
    </source>
</evidence>
<dbReference type="InterPro" id="IPR036877">
    <property type="entry name" value="SUI1_dom_sf"/>
</dbReference>
<dbReference type="Gene3D" id="3.30.780.10">
    <property type="entry name" value="SUI1-like domain"/>
    <property type="match status" value="1"/>
</dbReference>
<keyword evidence="2" id="KW-0810">Translation regulation</keyword>
<dbReference type="InterPro" id="IPR005872">
    <property type="entry name" value="SUI1_arc_bac"/>
</dbReference>
<dbReference type="GO" id="GO:0006417">
    <property type="term" value="P:regulation of translation"/>
    <property type="evidence" value="ECO:0007669"/>
    <property type="project" value="UniProtKB-KW"/>
</dbReference>
<dbReference type="Proteomes" id="UP000254704">
    <property type="component" value="Unassembled WGS sequence"/>
</dbReference>
<dbReference type="PANTHER" id="PTHR12789:SF0">
    <property type="entry name" value="DENSITY-REGULATED PROTEIN"/>
    <property type="match status" value="1"/>
</dbReference>
<comment type="similarity">
    <text evidence="1">Belongs to the SUI1 family.</text>
</comment>
<sequence length="106" mass="11339">MSSSELVYSTKLGRIKAEKPEVVRPKGDGIVRIQRQVSGRKGSGVSVITGLDLSDAELKLLAAELKKRCGCGGSVKNSSIEIQGEKRDLLKQLLEQKGYVVKLAGG</sequence>
<evidence type="ECO:0000256" key="1">
    <source>
        <dbReference type="ARBA" id="ARBA00005422"/>
    </source>
</evidence>
<dbReference type="GO" id="GO:0003743">
    <property type="term" value="F:translation initiation factor activity"/>
    <property type="evidence" value="ECO:0007669"/>
    <property type="project" value="UniProtKB-KW"/>
</dbReference>
<proteinExistence type="inferred from homology"/>
<gene>
    <name evidence="5" type="primary">yciH</name>
    <name evidence="5" type="ORF">NCTC11621_00588</name>
</gene>
<dbReference type="RefSeq" id="WP_115322530.1">
    <property type="nucleotide sequence ID" value="NZ_UGTV01000015.1"/>
</dbReference>
<keyword evidence="3" id="KW-0648">Protein biosynthesis</keyword>
<dbReference type="EMBL" id="UGTV01000015">
    <property type="protein sequence ID" value="SUC09547.1"/>
    <property type="molecule type" value="Genomic_DNA"/>
</dbReference>
<feature type="domain" description="SUI1" evidence="4">
    <location>
        <begin position="32"/>
        <end position="98"/>
    </location>
</feature>
<evidence type="ECO:0000313" key="6">
    <source>
        <dbReference type="Proteomes" id="UP000254704"/>
    </source>
</evidence>
<dbReference type="Pfam" id="PF01253">
    <property type="entry name" value="SUI1"/>
    <property type="match status" value="1"/>
</dbReference>
<name>A0A379ET35_9PAST</name>
<dbReference type="GO" id="GO:0002188">
    <property type="term" value="P:translation reinitiation"/>
    <property type="evidence" value="ECO:0007669"/>
    <property type="project" value="TreeGrafter"/>
</dbReference>
<evidence type="ECO:0000313" key="5">
    <source>
        <dbReference type="EMBL" id="SUC09547.1"/>
    </source>
</evidence>
<dbReference type="PIRSF" id="PIRSF037511">
    <property type="entry name" value="Transl_init_SUI1_pro"/>
    <property type="match status" value="1"/>
</dbReference>
<dbReference type="GO" id="GO:0001731">
    <property type="term" value="P:formation of translation preinitiation complex"/>
    <property type="evidence" value="ECO:0007669"/>
    <property type="project" value="TreeGrafter"/>
</dbReference>
<dbReference type="FunFam" id="3.30.780.10:FF:000002">
    <property type="entry name" value="Stress response translation initiation inhibitor"/>
    <property type="match status" value="1"/>
</dbReference>
<dbReference type="InterPro" id="IPR050318">
    <property type="entry name" value="DENR/SUI1_TIF"/>
</dbReference>
<dbReference type="CDD" id="cd11567">
    <property type="entry name" value="YciH_like"/>
    <property type="match status" value="1"/>
</dbReference>